<dbReference type="Proteomes" id="UP000326570">
    <property type="component" value="Unassembled WGS sequence"/>
</dbReference>
<sequence>MKRLFTFLPFLFLLLAMKDKPAYRLFTSEGKATDKDKMLQELAKADVILFGEQHNDSVAHGLQLEVTRGLFKTQGNNLVLGMEMFETDVQLVLDEYLSGKIPERNFEAESRPWPNYGSDYKPLVNFAKENSLKVVATNVPRRYAAAVANFGVESLQNFSPEARKLMAPLPYAVDYELPGYKNMLNMFGGSHSEGEKGRQMVAAQALKDATMAYFILANWQPGQKFLHFNGSYHSDNFEGIYWYLKQLKPDLKIATISNVTQKDLKKLEKENRKKADFVLVVPENSPKSY</sequence>
<dbReference type="EMBL" id="VTWT01000009">
    <property type="protein sequence ID" value="KAA9327434.1"/>
    <property type="molecule type" value="Genomic_DNA"/>
</dbReference>
<keyword evidence="2" id="KW-0449">Lipoprotein</keyword>
<dbReference type="SUPFAM" id="SSF159501">
    <property type="entry name" value="EreA/ChaN-like"/>
    <property type="match status" value="1"/>
</dbReference>
<dbReference type="CDD" id="cd14727">
    <property type="entry name" value="ChanN-like"/>
    <property type="match status" value="1"/>
</dbReference>
<comment type="caution">
    <text evidence="2">The sequence shown here is derived from an EMBL/GenBank/DDBJ whole genome shotgun (WGS) entry which is preliminary data.</text>
</comment>
<name>A0A5N1IL69_9BACT</name>
<reference evidence="2 3" key="1">
    <citation type="submission" date="2019-09" db="EMBL/GenBank/DDBJ databases">
        <title>Genome sequence of Adhaeribacter sp. M2.</title>
        <authorList>
            <person name="Srinivasan S."/>
        </authorList>
    </citation>
    <scope>NUCLEOTIDE SEQUENCE [LARGE SCALE GENOMIC DNA]</scope>
    <source>
        <strain evidence="2 3">M2</strain>
    </source>
</reference>
<feature type="domain" description="Haem-binding uptake Tiki superfamily ChaN" evidence="1">
    <location>
        <begin position="38"/>
        <end position="244"/>
    </location>
</feature>
<dbReference type="Gene3D" id="3.40.50.11550">
    <property type="match status" value="2"/>
</dbReference>
<protein>
    <submittedName>
        <fullName evidence="2">ChaN family lipoprotein</fullName>
    </submittedName>
</protein>
<evidence type="ECO:0000259" key="1">
    <source>
        <dbReference type="Pfam" id="PF04187"/>
    </source>
</evidence>
<dbReference type="InterPro" id="IPR007314">
    <property type="entry name" value="Cofac_haem-bd_dom"/>
</dbReference>
<gene>
    <name evidence="2" type="ORF">F0P94_15725</name>
</gene>
<proteinExistence type="predicted"/>
<dbReference type="AlphaFoldDB" id="A0A5N1IL69"/>
<evidence type="ECO:0000313" key="2">
    <source>
        <dbReference type="EMBL" id="KAA9327434.1"/>
    </source>
</evidence>
<dbReference type="Pfam" id="PF04187">
    <property type="entry name" value="Cofac_haem_bdg"/>
    <property type="match status" value="1"/>
</dbReference>
<organism evidence="2 3">
    <name type="scientific">Adhaeribacter soli</name>
    <dbReference type="NCBI Taxonomy" id="2607655"/>
    <lineage>
        <taxon>Bacteria</taxon>
        <taxon>Pseudomonadati</taxon>
        <taxon>Bacteroidota</taxon>
        <taxon>Cytophagia</taxon>
        <taxon>Cytophagales</taxon>
        <taxon>Hymenobacteraceae</taxon>
        <taxon>Adhaeribacter</taxon>
    </lineage>
</organism>
<keyword evidence="3" id="KW-1185">Reference proteome</keyword>
<accession>A0A5N1IL69</accession>
<evidence type="ECO:0000313" key="3">
    <source>
        <dbReference type="Proteomes" id="UP000326570"/>
    </source>
</evidence>